<evidence type="ECO:0000313" key="4">
    <source>
        <dbReference type="Proteomes" id="UP001374579"/>
    </source>
</evidence>
<dbReference type="InterPro" id="IPR007110">
    <property type="entry name" value="Ig-like_dom"/>
</dbReference>
<organism evidence="3 4">
    <name type="scientific">Littorina saxatilis</name>
    <dbReference type="NCBI Taxonomy" id="31220"/>
    <lineage>
        <taxon>Eukaryota</taxon>
        <taxon>Metazoa</taxon>
        <taxon>Spiralia</taxon>
        <taxon>Lophotrochozoa</taxon>
        <taxon>Mollusca</taxon>
        <taxon>Gastropoda</taxon>
        <taxon>Caenogastropoda</taxon>
        <taxon>Littorinimorpha</taxon>
        <taxon>Littorinoidea</taxon>
        <taxon>Littorinidae</taxon>
        <taxon>Littorina</taxon>
    </lineage>
</organism>
<sequence>MTDITMKDSGMYNISVETQDQNGVGRYQRSVALQVKDSMLTEDRKVHVRQEGGAEWDNTTSTFTLTLSCGTFRFTDQQPSLQVEWTTPTGDTLNSTDYSNGRFYLSLLAPVVGGTYTCRIPPQHLSHTCLNDSRNYNNFVRVDSIQINVLQTVFEQKTLKEEAKKLNDRIVNLDSEDQKRKAENEKLIAENKELKVEDEKLKAEIEKLKAEDKKLFSRITKDRCPRSWQNAQTTTEPPPVPLIPPPNYTSGPALQLVALNTPVTGRMRGVRGADYLCHRQARSAGMNGTYRAFLSNGAQNLESIIYYSRDRQIPITNKAGQMLFNSWEDLVNGAGGHFNNDVPLFSFDGKDVMNDSTWPQKFVWHGSSKKGGKMDGHLCKQWYSRNGESLGMASSLNKHMLLDQDDFACNNSFVVLCIQREA</sequence>
<dbReference type="PROSITE" id="PS50835">
    <property type="entry name" value="IG_LIKE"/>
    <property type="match status" value="1"/>
</dbReference>
<name>A0AAN9AW98_9CAEN</name>
<feature type="domain" description="Ig-like" evidence="2">
    <location>
        <begin position="64"/>
        <end position="120"/>
    </location>
</feature>
<protein>
    <recommendedName>
        <fullName evidence="2">Ig-like domain-containing protein</fullName>
    </recommendedName>
</protein>
<dbReference type="InterPro" id="IPR010515">
    <property type="entry name" value="Collagenase_NC10/endostatin"/>
</dbReference>
<dbReference type="Gene3D" id="3.10.100.10">
    <property type="entry name" value="Mannose-Binding Protein A, subunit A"/>
    <property type="match status" value="1"/>
</dbReference>
<comment type="caution">
    <text evidence="3">The sequence shown here is derived from an EMBL/GenBank/DDBJ whole genome shotgun (WGS) entry which is preliminary data.</text>
</comment>
<gene>
    <name evidence="3" type="ORF">V1264_007781</name>
</gene>
<dbReference type="InterPro" id="IPR016187">
    <property type="entry name" value="CTDL_fold"/>
</dbReference>
<dbReference type="AlphaFoldDB" id="A0AAN9AW98"/>
<evidence type="ECO:0000259" key="2">
    <source>
        <dbReference type="PROSITE" id="PS50835"/>
    </source>
</evidence>
<dbReference type="InterPro" id="IPR016186">
    <property type="entry name" value="C-type_lectin-like/link_sf"/>
</dbReference>
<proteinExistence type="predicted"/>
<dbReference type="Proteomes" id="UP001374579">
    <property type="component" value="Unassembled WGS sequence"/>
</dbReference>
<evidence type="ECO:0000256" key="1">
    <source>
        <dbReference type="SAM" id="Coils"/>
    </source>
</evidence>
<evidence type="ECO:0000313" key="3">
    <source>
        <dbReference type="EMBL" id="KAK7094116.1"/>
    </source>
</evidence>
<dbReference type="Pfam" id="PF06482">
    <property type="entry name" value="Endostatin"/>
    <property type="match status" value="1"/>
</dbReference>
<keyword evidence="4" id="KW-1185">Reference proteome</keyword>
<dbReference type="SUPFAM" id="SSF56436">
    <property type="entry name" value="C-type lectin-like"/>
    <property type="match status" value="1"/>
</dbReference>
<accession>A0AAN9AW98</accession>
<reference evidence="3 4" key="1">
    <citation type="submission" date="2024-02" db="EMBL/GenBank/DDBJ databases">
        <title>Chromosome-scale genome assembly of the rough periwinkle Littorina saxatilis.</title>
        <authorList>
            <person name="De Jode A."/>
            <person name="Faria R."/>
            <person name="Formenti G."/>
            <person name="Sims Y."/>
            <person name="Smith T.P."/>
            <person name="Tracey A."/>
            <person name="Wood J.M.D."/>
            <person name="Zagrodzka Z.B."/>
            <person name="Johannesson K."/>
            <person name="Butlin R.K."/>
            <person name="Leder E.H."/>
        </authorList>
    </citation>
    <scope>NUCLEOTIDE SEQUENCE [LARGE SCALE GENOMIC DNA]</scope>
    <source>
        <strain evidence="3">Snail1</strain>
        <tissue evidence="3">Muscle</tissue>
    </source>
</reference>
<keyword evidence="1" id="KW-0175">Coiled coil</keyword>
<feature type="coiled-coil region" evidence="1">
    <location>
        <begin position="156"/>
        <end position="211"/>
    </location>
</feature>
<dbReference type="EMBL" id="JBAMIC010000019">
    <property type="protein sequence ID" value="KAK7094116.1"/>
    <property type="molecule type" value="Genomic_DNA"/>
</dbReference>